<name>A0A9N8ESE2_9STRA</name>
<feature type="transmembrane region" description="Helical" evidence="2">
    <location>
        <begin position="20"/>
        <end position="41"/>
    </location>
</feature>
<organism evidence="3 4">
    <name type="scientific">Seminavis robusta</name>
    <dbReference type="NCBI Taxonomy" id="568900"/>
    <lineage>
        <taxon>Eukaryota</taxon>
        <taxon>Sar</taxon>
        <taxon>Stramenopiles</taxon>
        <taxon>Ochrophyta</taxon>
        <taxon>Bacillariophyta</taxon>
        <taxon>Bacillariophyceae</taxon>
        <taxon>Bacillariophycidae</taxon>
        <taxon>Naviculales</taxon>
        <taxon>Naviculaceae</taxon>
        <taxon>Seminavis</taxon>
    </lineage>
</organism>
<feature type="transmembrane region" description="Helical" evidence="2">
    <location>
        <begin position="120"/>
        <end position="147"/>
    </location>
</feature>
<keyword evidence="2" id="KW-0812">Transmembrane</keyword>
<evidence type="ECO:0000256" key="2">
    <source>
        <dbReference type="SAM" id="Phobius"/>
    </source>
</evidence>
<comment type="caution">
    <text evidence="3">The sequence shown here is derived from an EMBL/GenBank/DDBJ whole genome shotgun (WGS) entry which is preliminary data.</text>
</comment>
<evidence type="ECO:0000256" key="1">
    <source>
        <dbReference type="SAM" id="MobiDB-lite"/>
    </source>
</evidence>
<keyword evidence="4" id="KW-1185">Reference proteome</keyword>
<dbReference type="EMBL" id="CAICTM010001461">
    <property type="protein sequence ID" value="CAB9523850.1"/>
    <property type="molecule type" value="Genomic_DNA"/>
</dbReference>
<feature type="transmembrane region" description="Helical" evidence="2">
    <location>
        <begin position="230"/>
        <end position="251"/>
    </location>
</feature>
<feature type="transmembrane region" description="Helical" evidence="2">
    <location>
        <begin position="93"/>
        <end position="114"/>
    </location>
</feature>
<accession>A0A9N8ESE2</accession>
<feature type="compositionally biased region" description="Polar residues" evidence="1">
    <location>
        <begin position="168"/>
        <end position="188"/>
    </location>
</feature>
<protein>
    <submittedName>
        <fullName evidence="3">Uncharacterized protein</fullName>
    </submittedName>
</protein>
<gene>
    <name evidence="3" type="ORF">SEMRO_1463_G274840.1</name>
</gene>
<feature type="transmembrane region" description="Helical" evidence="2">
    <location>
        <begin position="205"/>
        <end position="224"/>
    </location>
</feature>
<feature type="region of interest" description="Disordered" evidence="1">
    <location>
        <begin position="311"/>
        <end position="363"/>
    </location>
</feature>
<feature type="compositionally biased region" description="Basic and acidic residues" evidence="1">
    <location>
        <begin position="340"/>
        <end position="356"/>
    </location>
</feature>
<feature type="region of interest" description="Disordered" evidence="1">
    <location>
        <begin position="168"/>
        <end position="189"/>
    </location>
</feature>
<dbReference type="Proteomes" id="UP001153069">
    <property type="component" value="Unassembled WGS sequence"/>
</dbReference>
<reference evidence="3" key="1">
    <citation type="submission" date="2020-06" db="EMBL/GenBank/DDBJ databases">
        <authorList>
            <consortium name="Plant Systems Biology data submission"/>
        </authorList>
    </citation>
    <scope>NUCLEOTIDE SEQUENCE</scope>
    <source>
        <strain evidence="3">D6</strain>
    </source>
</reference>
<keyword evidence="2" id="KW-1133">Transmembrane helix</keyword>
<keyword evidence="2" id="KW-0472">Membrane</keyword>
<evidence type="ECO:0000313" key="3">
    <source>
        <dbReference type="EMBL" id="CAB9523850.1"/>
    </source>
</evidence>
<sequence length="363" mass="40683">MDPEDIVWQDDHVITTHEKVYFSLTRVAGFVSVLSAVCILVETVGDVRAGAATTVTRLLLAMQVGQICHSSMWAVGNWAAPSFIPDAWSAQGTIWTCELAGFLLNLGALVVILYDAALSITYLLMLTVALASMVLSVFCMLSIVLFVRNTEARNARYLERFYRNAQSRPPRQSDVSTTSHGPTSSVRSNTEDRFYKTRMMAFRGVRYASTNLLASTPIFLQVAFDIDSQVFLDVAACSYALHGFYYLVFFLRDRKVVRSRYGRLWKRLLYVPITYNGGHADACRCCCCCRYITRRRNQQQCSTCQKEQDKLPATTNQQPLERNSANSAGARDSITPVENNDARPLRNDDATVETHAKQNSSSI</sequence>
<feature type="compositionally biased region" description="Polar residues" evidence="1">
    <location>
        <begin position="313"/>
        <end position="327"/>
    </location>
</feature>
<proteinExistence type="predicted"/>
<evidence type="ECO:0000313" key="4">
    <source>
        <dbReference type="Proteomes" id="UP001153069"/>
    </source>
</evidence>
<dbReference type="AlphaFoldDB" id="A0A9N8ESE2"/>